<reference evidence="2" key="1">
    <citation type="submission" date="2015-08" db="EMBL/GenBank/DDBJ databases">
        <title>Draft genome sequence of Komagataeibacter europaeus CECT 8546 a cellulose producer strain from vinegar produced by the traditional method.</title>
        <authorList>
            <person name="Poehlein A."/>
            <person name="Valera M.J."/>
            <person name="Haack F.S."/>
            <person name="Mas A."/>
            <person name="Daniel R."/>
            <person name="Streit W.R."/>
            <person name="Mateo E."/>
        </authorList>
    </citation>
    <scope>NUCLEOTIDE SEQUENCE [LARGE SCALE GENOMIC DNA]</scope>
    <source>
        <strain evidence="2">CECT 8546</strain>
    </source>
</reference>
<dbReference type="PANTHER" id="PTHR33627:SF1">
    <property type="entry name" value="TRANSPOSASE"/>
    <property type="match status" value="1"/>
</dbReference>
<dbReference type="EMBL" id="LHUQ01000036">
    <property type="protein sequence ID" value="KON63243.1"/>
    <property type="molecule type" value="Genomic_DNA"/>
</dbReference>
<dbReference type="AlphaFoldDB" id="A0A0M0EDC7"/>
<dbReference type="SUPFAM" id="SSF53098">
    <property type="entry name" value="Ribonuclease H-like"/>
    <property type="match status" value="1"/>
</dbReference>
<dbReference type="InterPro" id="IPR012337">
    <property type="entry name" value="RNaseH-like_sf"/>
</dbReference>
<gene>
    <name evidence="2" type="ORF">KOEU_32530</name>
</gene>
<dbReference type="Pfam" id="PF13546">
    <property type="entry name" value="DDE_5"/>
    <property type="match status" value="1"/>
</dbReference>
<dbReference type="InterPro" id="IPR038721">
    <property type="entry name" value="IS701-like_DDE_dom"/>
</dbReference>
<dbReference type="PANTHER" id="PTHR33627">
    <property type="entry name" value="TRANSPOSASE"/>
    <property type="match status" value="1"/>
</dbReference>
<dbReference type="STRING" id="33995.KOEU_32530"/>
<dbReference type="InterPro" id="IPR039365">
    <property type="entry name" value="IS701-like"/>
</dbReference>
<dbReference type="Proteomes" id="UP000037566">
    <property type="component" value="Unassembled WGS sequence"/>
</dbReference>
<evidence type="ECO:0000259" key="1">
    <source>
        <dbReference type="Pfam" id="PF13546"/>
    </source>
</evidence>
<comment type="caution">
    <text evidence="2">The sequence shown here is derived from an EMBL/GenBank/DDBJ whole genome shotgun (WGS) entry which is preliminary data.</text>
</comment>
<protein>
    <recommendedName>
        <fullName evidence="1">Transposase IS701-like DDE domain-containing protein</fullName>
    </recommendedName>
</protein>
<feature type="domain" description="Transposase IS701-like DDE" evidence="1">
    <location>
        <begin position="1"/>
        <end position="195"/>
    </location>
</feature>
<evidence type="ECO:0000313" key="2">
    <source>
        <dbReference type="EMBL" id="KON63243.1"/>
    </source>
</evidence>
<accession>A0A0M0EDC7</accession>
<proteinExistence type="predicted"/>
<sequence>MAARSSDIPYDRLHHFVSADVWDNVPLEAALWRHADHLVGEERSWLIIDDTSLPQKGEHSVGVAPQYASTLGRKANCQTLVSVTLASREVPLMLSLRLFLPDIWTADPTRLKRAGVPLEHQGSRTKPEMAIKEIDRLCAAGVRFGCVLADAGYGLSAPFRQALSARNLRCAVGIPRHQKVYSADVELVFPAQKARSIADASGTGSAIVVGPKVA</sequence>
<dbReference type="NCBIfam" id="NF033540">
    <property type="entry name" value="transpos_IS701"/>
    <property type="match status" value="1"/>
</dbReference>
<evidence type="ECO:0000313" key="3">
    <source>
        <dbReference type="Proteomes" id="UP000037566"/>
    </source>
</evidence>
<dbReference type="PATRIC" id="fig|33995.3.peg.3607"/>
<organism evidence="2 3">
    <name type="scientific">Komagataeibacter europaeus</name>
    <name type="common">Gluconacetobacter europaeus</name>
    <dbReference type="NCBI Taxonomy" id="33995"/>
    <lineage>
        <taxon>Bacteria</taxon>
        <taxon>Pseudomonadati</taxon>
        <taxon>Pseudomonadota</taxon>
        <taxon>Alphaproteobacteria</taxon>
        <taxon>Acetobacterales</taxon>
        <taxon>Acetobacteraceae</taxon>
        <taxon>Komagataeibacter</taxon>
    </lineage>
</organism>
<name>A0A0M0EDC7_KOMEU</name>
<keyword evidence="3" id="KW-1185">Reference proteome</keyword>